<dbReference type="GO" id="GO:0000160">
    <property type="term" value="P:phosphorelay signal transduction system"/>
    <property type="evidence" value="ECO:0007669"/>
    <property type="project" value="InterPro"/>
</dbReference>
<keyword evidence="4" id="KW-1185">Reference proteome</keyword>
<evidence type="ECO:0000313" key="3">
    <source>
        <dbReference type="EMBL" id="CCH80121.1"/>
    </source>
</evidence>
<comment type="caution">
    <text evidence="3">The sequence shown here is derived from an EMBL/GenBank/DDBJ whole genome shotgun (WGS) entry which is preliminary data.</text>
</comment>
<dbReference type="Gene3D" id="3.40.50.2300">
    <property type="match status" value="1"/>
</dbReference>
<name>A0A077M2V3_9MICO</name>
<evidence type="ECO:0000256" key="1">
    <source>
        <dbReference type="PROSITE-ProRule" id="PRU00169"/>
    </source>
</evidence>
<keyword evidence="1" id="KW-0597">Phosphoprotein</keyword>
<reference evidence="3 4" key="1">
    <citation type="journal article" date="2013" name="ISME J.">
        <title>A metabolic model for members of the genus Tetrasphaera involved in enhanced biological phosphorus removal.</title>
        <authorList>
            <person name="Kristiansen R."/>
            <person name="Nguyen H.T.T."/>
            <person name="Saunders A.M."/>
            <person name="Nielsen J.L."/>
            <person name="Wimmer R."/>
            <person name="Le V.Q."/>
            <person name="McIlroy S.J."/>
            <person name="Petrovski S."/>
            <person name="Seviour R.J."/>
            <person name="Calteau A."/>
            <person name="Nielsen K.L."/>
            <person name="Nielsen P.H."/>
        </authorList>
    </citation>
    <scope>NUCLEOTIDE SEQUENCE [LARGE SCALE GENOMIC DNA]</scope>
    <source>
        <strain evidence="3 4">T1-X7</strain>
    </source>
</reference>
<dbReference type="SUPFAM" id="SSF52172">
    <property type="entry name" value="CheY-like"/>
    <property type="match status" value="1"/>
</dbReference>
<dbReference type="PROSITE" id="PS50110">
    <property type="entry name" value="RESPONSE_REGULATORY"/>
    <property type="match status" value="1"/>
</dbReference>
<dbReference type="InterPro" id="IPR001789">
    <property type="entry name" value="Sig_transdc_resp-reg_receiver"/>
</dbReference>
<dbReference type="InterPro" id="IPR011006">
    <property type="entry name" value="CheY-like_superfamily"/>
</dbReference>
<feature type="domain" description="Response regulatory" evidence="2">
    <location>
        <begin position="16"/>
        <end position="135"/>
    </location>
</feature>
<dbReference type="Proteomes" id="UP000035721">
    <property type="component" value="Unassembled WGS sequence"/>
</dbReference>
<dbReference type="OrthoDB" id="3395459at2"/>
<protein>
    <submittedName>
        <fullName evidence="3">Putative two-component system response regulator</fullName>
    </submittedName>
</protein>
<dbReference type="STRING" id="1194083.BN12_760010"/>
<feature type="modified residue" description="4-aspartylphosphate" evidence="1">
    <location>
        <position position="71"/>
    </location>
</feature>
<dbReference type="AlphaFoldDB" id="A0A077M2V3"/>
<gene>
    <name evidence="3" type="ORF">BN12_760010</name>
</gene>
<accession>A0A077M2V3</accession>
<evidence type="ECO:0000313" key="4">
    <source>
        <dbReference type="Proteomes" id="UP000035721"/>
    </source>
</evidence>
<evidence type="ECO:0000259" key="2">
    <source>
        <dbReference type="PROSITE" id="PS50110"/>
    </source>
</evidence>
<dbReference type="EMBL" id="CAJB01000410">
    <property type="protein sequence ID" value="CCH80121.1"/>
    <property type="molecule type" value="Genomic_DNA"/>
</dbReference>
<proteinExistence type="predicted"/>
<organism evidence="3 4">
    <name type="scientific">Nostocoides japonicum T1-X7</name>
    <dbReference type="NCBI Taxonomy" id="1194083"/>
    <lineage>
        <taxon>Bacteria</taxon>
        <taxon>Bacillati</taxon>
        <taxon>Actinomycetota</taxon>
        <taxon>Actinomycetes</taxon>
        <taxon>Micrococcales</taxon>
        <taxon>Intrasporangiaceae</taxon>
        <taxon>Nostocoides</taxon>
    </lineage>
</organism>
<sequence>MSSPTTATPGSVRQVSLLLYSDDYTTRDAVRVAVGRRPARDVEVVSWRECATPEAVVEAVESTRFDGLILDGEAVPAGGLGLCRQLKEEIYECPPVLVLTGRPQDGWLAAWSHADHVVPHPLDPIALADGVAGLVRGELRA</sequence>
<dbReference type="RefSeq" id="WP_048552110.1">
    <property type="nucleotide sequence ID" value="NZ_HF570958.1"/>
</dbReference>